<dbReference type="PANTHER" id="PTHR10858:SF23">
    <property type="entry name" value="DEOXYRIBONUCLEASE II"/>
    <property type="match status" value="1"/>
</dbReference>
<dbReference type="InterPro" id="IPR004947">
    <property type="entry name" value="DNase_II"/>
</dbReference>
<accession>A0A6B2L7A3</accession>
<name>A0A6B2L7A3_9EUKA</name>
<dbReference type="Pfam" id="PF03265">
    <property type="entry name" value="DNase_II"/>
    <property type="match status" value="1"/>
</dbReference>
<organism evidence="4">
    <name type="scientific">Arcella intermedia</name>
    <dbReference type="NCBI Taxonomy" id="1963864"/>
    <lineage>
        <taxon>Eukaryota</taxon>
        <taxon>Amoebozoa</taxon>
        <taxon>Tubulinea</taxon>
        <taxon>Elardia</taxon>
        <taxon>Arcellinida</taxon>
        <taxon>Sphaerothecina</taxon>
        <taxon>Arcellidae</taxon>
        <taxon>Arcella</taxon>
    </lineage>
</organism>
<sequence length="372" mass="40593">MKALLLLLGLCVAFSNAAIQCLDPNGNTVDWFFMLKLPNVVGDFKGYTYLYVDAVNSTTMIGDLSTASNNALANTVTQIGLYGGNADASSVGYVLWNDQVYESVSGKAIDHEKDSSGVYYAHSKATIAFDAETGFWLAHSAPGFPFSHNICPSSWTFPEAQSIYAQHFFCVSLTTSTLDTISQSLLNYYSYIYDSNIPNSISGISNIANFASGKYTTGASSWKFQSIGGVNFVAFGKHGDTHSDIFEDYIAPGLGSGLFVESWCCGSFGDCCQQSYCQGAPIVDPSDPQKSKSTYDWNSITIEKFSFASNLYYETKNNHAKFALSQSFGYVCPSDNNRADTQRNRGGGSICFQNQPLYDLLYNHITGFNTTC</sequence>
<keyword evidence="3" id="KW-0732">Signal</keyword>
<keyword evidence="2" id="KW-0378">Hydrolase</keyword>
<dbReference type="AlphaFoldDB" id="A0A6B2L7A3"/>
<feature type="chain" id="PRO_5025673483" evidence="3">
    <location>
        <begin position="18"/>
        <end position="372"/>
    </location>
</feature>
<dbReference type="GO" id="GO:0004531">
    <property type="term" value="F:deoxyribonuclease II activity"/>
    <property type="evidence" value="ECO:0007669"/>
    <property type="project" value="InterPro"/>
</dbReference>
<evidence type="ECO:0000256" key="2">
    <source>
        <dbReference type="ARBA" id="ARBA00022801"/>
    </source>
</evidence>
<feature type="signal peptide" evidence="3">
    <location>
        <begin position="1"/>
        <end position="17"/>
    </location>
</feature>
<dbReference type="CDD" id="cd09120">
    <property type="entry name" value="PLDc_DNaseII_1"/>
    <property type="match status" value="1"/>
</dbReference>
<evidence type="ECO:0000256" key="3">
    <source>
        <dbReference type="SAM" id="SignalP"/>
    </source>
</evidence>
<protein>
    <submittedName>
        <fullName evidence="4">Uncharacterized protein</fullName>
    </submittedName>
</protein>
<proteinExistence type="inferred from homology"/>
<dbReference type="EMBL" id="GIBP01003862">
    <property type="protein sequence ID" value="NDV32831.1"/>
    <property type="molecule type" value="Transcribed_RNA"/>
</dbReference>
<evidence type="ECO:0000256" key="1">
    <source>
        <dbReference type="ARBA" id="ARBA00007527"/>
    </source>
</evidence>
<evidence type="ECO:0000313" key="4">
    <source>
        <dbReference type="EMBL" id="NDV32831.1"/>
    </source>
</evidence>
<dbReference type="PANTHER" id="PTHR10858">
    <property type="entry name" value="DEOXYRIBONUCLEASE II"/>
    <property type="match status" value="1"/>
</dbReference>
<comment type="similarity">
    <text evidence="1">Belongs to the DNase II family.</text>
</comment>
<reference evidence="4" key="1">
    <citation type="journal article" date="2020" name="J. Eukaryot. Microbiol.">
        <title>De novo Sequencing, Assembly and Annotation of the Transcriptome for the Free-Living Testate Amoeba Arcella intermedia.</title>
        <authorList>
            <person name="Ribeiro G.M."/>
            <person name="Porfirio-Sousa A.L."/>
            <person name="Maurer-Alcala X.X."/>
            <person name="Katz L.A."/>
            <person name="Lahr D.J.G."/>
        </authorList>
    </citation>
    <scope>NUCLEOTIDE SEQUENCE</scope>
</reference>